<dbReference type="InterPro" id="IPR017896">
    <property type="entry name" value="4Fe4S_Fe-S-bd"/>
</dbReference>
<protein>
    <recommendedName>
        <fullName evidence="4">4Fe-4S ferredoxin-type domain-containing protein</fullName>
    </recommendedName>
</protein>
<evidence type="ECO:0000256" key="3">
    <source>
        <dbReference type="ARBA" id="ARBA00023014"/>
    </source>
</evidence>
<dbReference type="GO" id="GO:0051536">
    <property type="term" value="F:iron-sulfur cluster binding"/>
    <property type="evidence" value="ECO:0007669"/>
    <property type="project" value="UniProtKB-KW"/>
</dbReference>
<dbReference type="PANTHER" id="PTHR40447">
    <property type="entry name" value="ANAEROBIC SULFITE REDUCTASE SUBUNIT A"/>
    <property type="match status" value="1"/>
</dbReference>
<dbReference type="PANTHER" id="PTHR40447:SF1">
    <property type="entry name" value="ANAEROBIC SULFITE REDUCTASE SUBUNIT A"/>
    <property type="match status" value="1"/>
</dbReference>
<dbReference type="SUPFAM" id="SSF46548">
    <property type="entry name" value="alpha-helical ferredoxin"/>
    <property type="match status" value="1"/>
</dbReference>
<evidence type="ECO:0000256" key="1">
    <source>
        <dbReference type="ARBA" id="ARBA00022723"/>
    </source>
</evidence>
<keyword evidence="3" id="KW-0411">Iron-sulfur</keyword>
<dbReference type="Pfam" id="PF17179">
    <property type="entry name" value="Fer4_22"/>
    <property type="match status" value="1"/>
</dbReference>
<reference evidence="5" key="1">
    <citation type="journal article" date="2020" name="mSystems">
        <title>Genome- and Community-Level Interaction Insights into Carbon Utilization and Element Cycling Functions of Hydrothermarchaeota in Hydrothermal Sediment.</title>
        <authorList>
            <person name="Zhou Z."/>
            <person name="Liu Y."/>
            <person name="Xu W."/>
            <person name="Pan J."/>
            <person name="Luo Z.H."/>
            <person name="Li M."/>
        </authorList>
    </citation>
    <scope>NUCLEOTIDE SEQUENCE [LARGE SCALE GENOMIC DNA]</scope>
    <source>
        <strain evidence="5">SpSt-349</strain>
    </source>
</reference>
<evidence type="ECO:0000256" key="2">
    <source>
        <dbReference type="ARBA" id="ARBA00023004"/>
    </source>
</evidence>
<dbReference type="EMBL" id="DSOV01000026">
    <property type="protein sequence ID" value="HEN42030.1"/>
    <property type="molecule type" value="Genomic_DNA"/>
</dbReference>
<gene>
    <name evidence="5" type="ORF">ENQ87_06575</name>
</gene>
<keyword evidence="1" id="KW-0479">Metal-binding</keyword>
<accession>A0A831UC64</accession>
<dbReference type="PROSITE" id="PS51379">
    <property type="entry name" value="4FE4S_FER_2"/>
    <property type="match status" value="1"/>
</dbReference>
<proteinExistence type="predicted"/>
<evidence type="ECO:0000313" key="5">
    <source>
        <dbReference type="EMBL" id="HEN42030.1"/>
    </source>
</evidence>
<dbReference type="AlphaFoldDB" id="A0A831UC64"/>
<name>A0A831UC64_GEOME</name>
<comment type="caution">
    <text evidence="5">The sequence shown here is derived from an EMBL/GenBank/DDBJ whole genome shotgun (WGS) entry which is preliminary data.</text>
</comment>
<organism evidence="5">
    <name type="scientific">Geobacter metallireducens</name>
    <dbReference type="NCBI Taxonomy" id="28232"/>
    <lineage>
        <taxon>Bacteria</taxon>
        <taxon>Pseudomonadati</taxon>
        <taxon>Thermodesulfobacteriota</taxon>
        <taxon>Desulfuromonadia</taxon>
        <taxon>Geobacterales</taxon>
        <taxon>Geobacteraceae</taxon>
        <taxon>Geobacter</taxon>
    </lineage>
</organism>
<sequence length="328" mass="35651">MKYLLPEQLAPFFASLEATHEVRLPILLPDGTRALGHPGDGPLALHGGPLPGKPTAAFFPHEGGVFTAAAGMVSTPPAPEKPLLVAGFTHRDLACLRFIDRFFADGWRDDIYFRRRQGAVIVGVSGYCGPGGSRIPCAGGECDLELVADRARWLVVPYTDAGETIVAGLPDAAPDGALERIREEAAAMIDENELLIRRASELIRADRVPDTFWAEIGDRCIACTGCNLACPTCTCFGVQDLRYAGRVERSRMWDSCQLDGFMREASGHNPLGTESLRTRRRIHHKLAADPERWGEISCFICGRCDGVCPTGIGIFAVARELVERYGGE</sequence>
<dbReference type="InterPro" id="IPR017900">
    <property type="entry name" value="4Fe4S_Fe_S_CS"/>
</dbReference>
<dbReference type="GO" id="GO:0046872">
    <property type="term" value="F:metal ion binding"/>
    <property type="evidence" value="ECO:0007669"/>
    <property type="project" value="UniProtKB-KW"/>
</dbReference>
<feature type="domain" description="4Fe-4S ferredoxin-type" evidence="4">
    <location>
        <begin position="210"/>
        <end position="241"/>
    </location>
</feature>
<keyword evidence="2" id="KW-0408">Iron</keyword>
<dbReference type="PROSITE" id="PS00198">
    <property type="entry name" value="4FE4S_FER_1"/>
    <property type="match status" value="2"/>
</dbReference>
<evidence type="ECO:0000259" key="4">
    <source>
        <dbReference type="PROSITE" id="PS51379"/>
    </source>
</evidence>